<gene>
    <name evidence="2" type="ORF">FOC49_08110</name>
</gene>
<dbReference type="EMBL" id="CP046314">
    <property type="protein sequence ID" value="QGS09848.1"/>
    <property type="molecule type" value="Genomic_DNA"/>
</dbReference>
<evidence type="ECO:0000256" key="1">
    <source>
        <dbReference type="SAM" id="Coils"/>
    </source>
</evidence>
<dbReference type="AlphaFoldDB" id="A0AAP9HDZ4"/>
<keyword evidence="1" id="KW-0175">Coiled coil</keyword>
<reference evidence="2 3" key="1">
    <citation type="submission" date="2019-11" db="EMBL/GenBank/DDBJ databases">
        <title>FDA dAtabase for Regulatory Grade micrObial Sequences (FDA-ARGOS): Supporting development and validation of Infectious Disease Dx tests.</title>
        <authorList>
            <person name="Turner S."/>
            <person name="Byrd R."/>
            <person name="Tallon L."/>
            <person name="Sadzewicz L."/>
            <person name="Vavikolanu K."/>
            <person name="Mehta A."/>
            <person name="Aluvathingal J."/>
            <person name="Nadendla S."/>
            <person name="Myers T."/>
            <person name="Yan Y."/>
            <person name="Sichtig H."/>
        </authorList>
    </citation>
    <scope>NUCLEOTIDE SEQUENCE [LARGE SCALE GENOMIC DNA]</scope>
    <source>
        <strain evidence="2 3">FDAARGOS_741</strain>
    </source>
</reference>
<name>A0AAP9HDZ4_9BACL</name>
<feature type="coiled-coil region" evidence="1">
    <location>
        <begin position="136"/>
        <end position="190"/>
    </location>
</feature>
<organism evidence="2 3">
    <name type="scientific">Gemella morbillorum</name>
    <dbReference type="NCBI Taxonomy" id="29391"/>
    <lineage>
        <taxon>Bacteria</taxon>
        <taxon>Bacillati</taxon>
        <taxon>Bacillota</taxon>
        <taxon>Bacilli</taxon>
        <taxon>Bacillales</taxon>
        <taxon>Gemellaceae</taxon>
        <taxon>Gemella</taxon>
    </lineage>
</organism>
<dbReference type="Gene3D" id="1.20.120.20">
    <property type="entry name" value="Apolipoprotein"/>
    <property type="match status" value="1"/>
</dbReference>
<proteinExistence type="predicted"/>
<dbReference type="RefSeq" id="WP_004632723.1">
    <property type="nucleotide sequence ID" value="NZ_CP046314.1"/>
</dbReference>
<keyword evidence="3" id="KW-1185">Reference proteome</keyword>
<accession>A0AAP9HDZ4</accession>
<evidence type="ECO:0000313" key="2">
    <source>
        <dbReference type="EMBL" id="QGS09848.1"/>
    </source>
</evidence>
<sequence>MSKLSKLLIIGSGIAVANYYTKNSEKLEEHFNFIKKKAKDSYGYTRCMIRYAEKNGIVEAADYLCKDAIKVANRTKNKLTETYNDAVDYGKKLSVNACEIKEHASNIREYSAEFKENLGSAKKVAEEIKPNISNFVETAKQKVNSIKEKVEDIKEELEENKVKEKIQTFSENAEKKIDEVKEKIETELLKESSETENNEQ</sequence>
<evidence type="ECO:0000313" key="3">
    <source>
        <dbReference type="Proteomes" id="UP000425411"/>
    </source>
</evidence>
<protein>
    <submittedName>
        <fullName evidence="2">Uncharacterized protein</fullName>
    </submittedName>
</protein>
<dbReference type="SUPFAM" id="SSF58113">
    <property type="entry name" value="Apolipoprotein A-I"/>
    <property type="match status" value="1"/>
</dbReference>
<dbReference type="Proteomes" id="UP000425411">
    <property type="component" value="Chromosome"/>
</dbReference>